<evidence type="ECO:0000256" key="4">
    <source>
        <dbReference type="ARBA" id="ARBA00013558"/>
    </source>
</evidence>
<dbReference type="GO" id="GO:0031071">
    <property type="term" value="F:cysteine desulfurase activity"/>
    <property type="evidence" value="ECO:0007669"/>
    <property type="project" value="UniProtKB-EC"/>
</dbReference>
<evidence type="ECO:0000256" key="9">
    <source>
        <dbReference type="ARBA" id="ARBA00023014"/>
    </source>
</evidence>
<dbReference type="Gene3D" id="3.40.640.10">
    <property type="entry name" value="Type I PLP-dependent aspartate aminotransferase-like (Major domain)"/>
    <property type="match status" value="1"/>
</dbReference>
<evidence type="ECO:0000259" key="11">
    <source>
        <dbReference type="Pfam" id="PF00266"/>
    </source>
</evidence>
<comment type="similarity">
    <text evidence="3">Belongs to the class-V pyridoxal-phosphate-dependent aminotransferase family. NifS/IscS subfamily.</text>
</comment>
<dbReference type="InterPro" id="IPR015424">
    <property type="entry name" value="PyrdxlP-dep_Trfase"/>
</dbReference>
<keyword evidence="12" id="KW-0032">Aminotransferase</keyword>
<accession>A0A3N5DPI2</accession>
<evidence type="ECO:0000256" key="3">
    <source>
        <dbReference type="ARBA" id="ARBA00006490"/>
    </source>
</evidence>
<dbReference type="PIRSF" id="PIRSF005572">
    <property type="entry name" value="NifS"/>
    <property type="match status" value="1"/>
</dbReference>
<evidence type="ECO:0000256" key="5">
    <source>
        <dbReference type="ARBA" id="ARBA00022679"/>
    </source>
</evidence>
<dbReference type="Gene3D" id="3.90.1150.10">
    <property type="entry name" value="Aspartate Aminotransferase, domain 1"/>
    <property type="match status" value="1"/>
</dbReference>
<dbReference type="InterPro" id="IPR015421">
    <property type="entry name" value="PyrdxlP-dep_Trfase_major"/>
</dbReference>
<feature type="domain" description="Aminotransferase class V" evidence="11">
    <location>
        <begin position="6"/>
        <end position="341"/>
    </location>
</feature>
<evidence type="ECO:0000313" key="12">
    <source>
        <dbReference type="EMBL" id="RPF72845.1"/>
    </source>
</evidence>
<keyword evidence="9" id="KW-0411">Iron-sulfur</keyword>
<protein>
    <recommendedName>
        <fullName evidence="4">Cysteine desulfurase</fullName>
    </recommendedName>
</protein>
<comment type="function">
    <text evidence="2">Catalyzes the removal of elemental sulfur atoms from cysteine to produce alanine. Seems to participate in the biosynthesis of the nitrogenase metalloclusters by providing the inorganic sulfur required for the Fe-S core formation.</text>
</comment>
<dbReference type="InterPro" id="IPR016454">
    <property type="entry name" value="Cysteine_dSase"/>
</dbReference>
<keyword evidence="7" id="KW-0663">Pyridoxal phosphate</keyword>
<evidence type="ECO:0000256" key="6">
    <source>
        <dbReference type="ARBA" id="ARBA00022723"/>
    </source>
</evidence>
<dbReference type="AlphaFoldDB" id="A0A3N5DPI2"/>
<evidence type="ECO:0000313" key="13">
    <source>
        <dbReference type="Proteomes" id="UP000275232"/>
    </source>
</evidence>
<evidence type="ECO:0000256" key="10">
    <source>
        <dbReference type="ARBA" id="ARBA00050776"/>
    </source>
</evidence>
<dbReference type="PANTHER" id="PTHR11601">
    <property type="entry name" value="CYSTEINE DESULFURYLASE FAMILY MEMBER"/>
    <property type="match status" value="1"/>
</dbReference>
<dbReference type="EMBL" id="RPFZ01000001">
    <property type="protein sequence ID" value="RPF72845.1"/>
    <property type="molecule type" value="Genomic_DNA"/>
</dbReference>
<comment type="cofactor">
    <cofactor evidence="1">
        <name>pyridoxal 5'-phosphate</name>
        <dbReference type="ChEBI" id="CHEBI:597326"/>
    </cofactor>
</comment>
<evidence type="ECO:0000256" key="7">
    <source>
        <dbReference type="ARBA" id="ARBA00022898"/>
    </source>
</evidence>
<keyword evidence="8" id="KW-0408">Iron</keyword>
<dbReference type="PANTHER" id="PTHR11601:SF34">
    <property type="entry name" value="CYSTEINE DESULFURASE"/>
    <property type="match status" value="1"/>
</dbReference>
<evidence type="ECO:0000256" key="1">
    <source>
        <dbReference type="ARBA" id="ARBA00001933"/>
    </source>
</evidence>
<gene>
    <name evidence="12" type="ORF">EG799_12475</name>
</gene>
<dbReference type="Pfam" id="PF00266">
    <property type="entry name" value="Aminotran_5"/>
    <property type="match status" value="1"/>
</dbReference>
<keyword evidence="6" id="KW-0479">Metal-binding</keyword>
<reference evidence="12 13" key="1">
    <citation type="submission" date="2018-11" db="EMBL/GenBank/DDBJ databases">
        <title>Erythrobacter spongiae sp. nov., isolated from a marine sponge.</title>
        <authorList>
            <person name="Zhuang L."/>
            <person name="Luo L."/>
        </authorList>
    </citation>
    <scope>NUCLEOTIDE SEQUENCE [LARGE SCALE GENOMIC DNA]</scope>
    <source>
        <strain evidence="12 13">HN-E23</strain>
    </source>
</reference>
<sequence length="349" mass="36851">MKQRLYLDHAATTPLRPEARAAMEDGFAIWANPSSPHAEGRRAKAALEDARARCKAALGWEGELIFTSGASEAATLALRHAKAGARLVSAVEHDCILGAAKEAERLPVGVDGALDLEILGEAVQRERPLVAVQHVNSETGNRQDLEAIVRVVDDADGLLLADCAQSAGKVTLPPCDMAIISAHKFGGTVGIGALLLTDFSIIEPVGGHERGYRRGTENLPGALGMAAALEADAPYLGKDVLAARERLATTVREAGGVWWADRLSDPTPFVNALALPSMSATAQVMRFDMAGFAVSQGSACSSGTMKTSHVMEAMGADRDVADRTIRVSLGWNTTPGDIDAFAEVWRSFA</sequence>
<comment type="catalytic activity">
    <reaction evidence="10">
        <text>(sulfur carrier)-H + L-cysteine = (sulfur carrier)-SH + L-alanine</text>
        <dbReference type="Rhea" id="RHEA:43892"/>
        <dbReference type="Rhea" id="RHEA-COMP:14737"/>
        <dbReference type="Rhea" id="RHEA-COMP:14739"/>
        <dbReference type="ChEBI" id="CHEBI:29917"/>
        <dbReference type="ChEBI" id="CHEBI:35235"/>
        <dbReference type="ChEBI" id="CHEBI:57972"/>
        <dbReference type="ChEBI" id="CHEBI:64428"/>
        <dbReference type="EC" id="2.8.1.7"/>
    </reaction>
</comment>
<dbReference type="GO" id="GO:0051536">
    <property type="term" value="F:iron-sulfur cluster binding"/>
    <property type="evidence" value="ECO:0007669"/>
    <property type="project" value="UniProtKB-KW"/>
</dbReference>
<comment type="caution">
    <text evidence="12">The sequence shown here is derived from an EMBL/GenBank/DDBJ whole genome shotgun (WGS) entry which is preliminary data.</text>
</comment>
<dbReference type="OrthoDB" id="9808002at2"/>
<dbReference type="InterPro" id="IPR000192">
    <property type="entry name" value="Aminotrans_V_dom"/>
</dbReference>
<name>A0A3N5DPI2_9SPHN</name>
<evidence type="ECO:0000256" key="2">
    <source>
        <dbReference type="ARBA" id="ARBA00003120"/>
    </source>
</evidence>
<dbReference type="InterPro" id="IPR015422">
    <property type="entry name" value="PyrdxlP-dep_Trfase_small"/>
</dbReference>
<dbReference type="Gene3D" id="1.10.260.50">
    <property type="match status" value="1"/>
</dbReference>
<keyword evidence="13" id="KW-1185">Reference proteome</keyword>
<proteinExistence type="inferred from homology"/>
<dbReference type="GO" id="GO:0046872">
    <property type="term" value="F:metal ion binding"/>
    <property type="evidence" value="ECO:0007669"/>
    <property type="project" value="UniProtKB-KW"/>
</dbReference>
<dbReference type="SUPFAM" id="SSF53383">
    <property type="entry name" value="PLP-dependent transferases"/>
    <property type="match status" value="1"/>
</dbReference>
<dbReference type="GO" id="GO:0008483">
    <property type="term" value="F:transaminase activity"/>
    <property type="evidence" value="ECO:0007669"/>
    <property type="project" value="UniProtKB-KW"/>
</dbReference>
<organism evidence="12 13">
    <name type="scientific">Aurantiacibacter spongiae</name>
    <dbReference type="NCBI Taxonomy" id="2488860"/>
    <lineage>
        <taxon>Bacteria</taxon>
        <taxon>Pseudomonadati</taxon>
        <taxon>Pseudomonadota</taxon>
        <taxon>Alphaproteobacteria</taxon>
        <taxon>Sphingomonadales</taxon>
        <taxon>Erythrobacteraceae</taxon>
        <taxon>Aurantiacibacter</taxon>
    </lineage>
</organism>
<keyword evidence="5 12" id="KW-0808">Transferase</keyword>
<dbReference type="Proteomes" id="UP000275232">
    <property type="component" value="Unassembled WGS sequence"/>
</dbReference>
<evidence type="ECO:0000256" key="8">
    <source>
        <dbReference type="ARBA" id="ARBA00023004"/>
    </source>
</evidence>